<dbReference type="EMBL" id="FQVQ01000012">
    <property type="protein sequence ID" value="SHF55154.1"/>
    <property type="molecule type" value="Genomic_DNA"/>
</dbReference>
<dbReference type="NCBIfam" id="TIGR00945">
    <property type="entry name" value="tatC"/>
    <property type="match status" value="1"/>
</dbReference>
<gene>
    <name evidence="5" type="primary">tatC</name>
    <name evidence="6" type="ORF">SAMN05444377_11237</name>
</gene>
<keyword evidence="3 5" id="KW-1133">Transmembrane helix</keyword>
<feature type="transmembrane region" description="Helical" evidence="5">
    <location>
        <begin position="21"/>
        <end position="39"/>
    </location>
</feature>
<feature type="transmembrane region" description="Helical" evidence="5">
    <location>
        <begin position="244"/>
        <end position="262"/>
    </location>
</feature>
<evidence type="ECO:0000256" key="1">
    <source>
        <dbReference type="ARBA" id="ARBA00004141"/>
    </source>
</evidence>
<evidence type="ECO:0000313" key="7">
    <source>
        <dbReference type="Proteomes" id="UP000184147"/>
    </source>
</evidence>
<dbReference type="AlphaFoldDB" id="A0A1M5CK73"/>
<dbReference type="STRING" id="1124188.SAMN05444377_11237"/>
<dbReference type="HAMAP" id="MF_00902">
    <property type="entry name" value="TatC"/>
    <property type="match status" value="1"/>
</dbReference>
<keyword evidence="5" id="KW-0813">Transport</keyword>
<evidence type="ECO:0000256" key="4">
    <source>
        <dbReference type="ARBA" id="ARBA00023136"/>
    </source>
</evidence>
<evidence type="ECO:0000313" key="6">
    <source>
        <dbReference type="EMBL" id="SHF55154.1"/>
    </source>
</evidence>
<feature type="transmembrane region" description="Helical" evidence="5">
    <location>
        <begin position="134"/>
        <end position="155"/>
    </location>
</feature>
<comment type="function">
    <text evidence="5">Part of the twin-arginine translocation (Tat) system that transports large folded proteins containing a characteristic twin-arginine motif in their signal peptide across membranes.</text>
</comment>
<dbReference type="PRINTS" id="PR01840">
    <property type="entry name" value="TATCFAMILY"/>
</dbReference>
<keyword evidence="7" id="KW-1185">Reference proteome</keyword>
<dbReference type="PANTHER" id="PTHR30371">
    <property type="entry name" value="SEC-INDEPENDENT PROTEIN TRANSLOCASE PROTEIN TATC"/>
    <property type="match status" value="1"/>
</dbReference>
<evidence type="ECO:0000256" key="3">
    <source>
        <dbReference type="ARBA" id="ARBA00022989"/>
    </source>
</evidence>
<dbReference type="RefSeq" id="WP_073363960.1">
    <property type="nucleotide sequence ID" value="NZ_FQVQ01000012.1"/>
</dbReference>
<comment type="subcellular location">
    <subcellularLocation>
        <location evidence="5">Cell membrane</location>
        <topology evidence="5">Multi-pass membrane protein</topology>
    </subcellularLocation>
    <subcellularLocation>
        <location evidence="1">Membrane</location>
        <topology evidence="1">Multi-pass membrane protein</topology>
    </subcellularLocation>
</comment>
<dbReference type="PANTHER" id="PTHR30371:SF0">
    <property type="entry name" value="SEC-INDEPENDENT PROTEIN TRANSLOCASE PROTEIN TATC, CHLOROPLASTIC-RELATED"/>
    <property type="match status" value="1"/>
</dbReference>
<keyword evidence="2 5" id="KW-0812">Transmembrane</keyword>
<dbReference type="GO" id="GO:0043953">
    <property type="term" value="P:protein transport by the Tat complex"/>
    <property type="evidence" value="ECO:0007669"/>
    <property type="project" value="UniProtKB-UniRule"/>
</dbReference>
<dbReference type="Proteomes" id="UP000184147">
    <property type="component" value="Unassembled WGS sequence"/>
</dbReference>
<name>A0A1M5CK73_9FLAO</name>
<reference evidence="6 7" key="1">
    <citation type="submission" date="2016-11" db="EMBL/GenBank/DDBJ databases">
        <authorList>
            <person name="Jaros S."/>
            <person name="Januszkiewicz K."/>
            <person name="Wedrychowicz H."/>
        </authorList>
    </citation>
    <scope>NUCLEOTIDE SEQUENCE [LARGE SCALE GENOMIC DNA]</scope>
    <source>
        <strain evidence="6 7">DSM 25660</strain>
    </source>
</reference>
<comment type="similarity">
    <text evidence="5">Belongs to the TatC family.</text>
</comment>
<feature type="transmembrane region" description="Helical" evidence="5">
    <location>
        <begin position="96"/>
        <end position="114"/>
    </location>
</feature>
<accession>A0A1M5CK73</accession>
<feature type="transmembrane region" description="Helical" evidence="5">
    <location>
        <begin position="221"/>
        <end position="238"/>
    </location>
</feature>
<keyword evidence="5" id="KW-0653">Protein transport</keyword>
<evidence type="ECO:0000256" key="2">
    <source>
        <dbReference type="ARBA" id="ARBA00022692"/>
    </source>
</evidence>
<keyword evidence="5" id="KW-1003">Cell membrane</keyword>
<proteinExistence type="inferred from homology"/>
<dbReference type="GO" id="GO:0009977">
    <property type="term" value="F:proton motive force dependent protein transmembrane transporter activity"/>
    <property type="evidence" value="ECO:0007669"/>
    <property type="project" value="TreeGrafter"/>
</dbReference>
<dbReference type="OrthoDB" id="9777044at2"/>
<evidence type="ECO:0000256" key="5">
    <source>
        <dbReference type="HAMAP-Rule" id="MF_00902"/>
    </source>
</evidence>
<keyword evidence="4 5" id="KW-0472">Membrane</keyword>
<feature type="transmembrane region" description="Helical" evidence="5">
    <location>
        <begin position="188"/>
        <end position="209"/>
    </location>
</feature>
<dbReference type="InterPro" id="IPR002033">
    <property type="entry name" value="TatC"/>
</dbReference>
<dbReference type="GO" id="GO:0033281">
    <property type="term" value="C:TAT protein transport complex"/>
    <property type="evidence" value="ECO:0007669"/>
    <property type="project" value="UniProtKB-UniRule"/>
</dbReference>
<protein>
    <recommendedName>
        <fullName evidence="5">Sec-independent protein translocase protein TatC</fullName>
    </recommendedName>
</protein>
<keyword evidence="5" id="KW-0811">Translocation</keyword>
<dbReference type="GO" id="GO:0065002">
    <property type="term" value="P:intracellular protein transmembrane transport"/>
    <property type="evidence" value="ECO:0007669"/>
    <property type="project" value="TreeGrafter"/>
</dbReference>
<sequence length="269" mass="30686">MAKKAHKEMSFMEHLEELRWVLVRCSLATVIMAFATYMVNDFLFNTVIFGPTKAEFVTYRFFCDASKYLGIAENICITDLDFKIQNTSMEGQINTFIWICITAGFILAFPYIIYQFWNFISPALYEKERKSAKAFIIVSSLLFFLGVLFGYFVIIPMTINFVSTFQISTAVVNEFNLESYISMIKSSVLVSGLFFELPVIIYFLTKLGLITVAFLRKYRRYAIVIVLIIAAIVTPPDVVSQVTVSIPMLLVFEASVIIAAVVEKRRLKA</sequence>
<organism evidence="6 7">
    <name type="scientific">Flavobacterium fontis</name>
    <dbReference type="NCBI Taxonomy" id="1124188"/>
    <lineage>
        <taxon>Bacteria</taxon>
        <taxon>Pseudomonadati</taxon>
        <taxon>Bacteroidota</taxon>
        <taxon>Flavobacteriia</taxon>
        <taxon>Flavobacteriales</taxon>
        <taxon>Flavobacteriaceae</taxon>
        <taxon>Flavobacterium</taxon>
    </lineage>
</organism>
<dbReference type="Pfam" id="PF00902">
    <property type="entry name" value="TatC"/>
    <property type="match status" value="1"/>
</dbReference>
<comment type="subunit">
    <text evidence="5">Forms a complex with TatA.</text>
</comment>